<feature type="domain" description="Cas10/Cmr2 second palm" evidence="3">
    <location>
        <begin position="215"/>
        <end position="353"/>
    </location>
</feature>
<sequence>MKAELLDQQVLAMYDVRGIQSYIFKSNAAKEIVGASVLVEKIITEGLREYVSIQKKNLSTYMMDWKKDNPKAFLEDQEIEMQIMFIGGGNAYVLFRHGRECEKVNRFLAKYLLDRTYSLNLAVAVVSKTEDYKKDYDAINNKMREIKASMPLSMPVGAMSFMAVDTITGYPLTSKDTKGNYYSTEASLKRAAFPKMEDEKLFDNMITEKGDSSTLAVFHIDGNSMGNTIRNTMKDIRGYEDAITKMRKLSLNISGNFRQTVDEMKEYMEFLTPRIKDTKKHKLYREIIVAGDDITFVCNAKLAIPAVKFFLENISKKGDFSACGGIAFFNSHFPFSDAYQVAEACCDNAKKRAKQPECKGKDGRYDKIGNFLDYQICTNIRASELDTYRDRHYTADGKEFISRPYYVPFEKDNWNMNEKNECYDIAQLMKWMIYFGGKKIKSNSEEHLLARSNAKKLRDAIPMGNTELEGILSFLKSRGYTELENPEKNAAIWYDALEIMDWYVGEDDKCN</sequence>
<proteinExistence type="predicted"/>
<evidence type="ECO:0000313" key="5">
    <source>
        <dbReference type="Proteomes" id="UP000095706"/>
    </source>
</evidence>
<dbReference type="PANTHER" id="PTHR36528">
    <property type="entry name" value="CRISPR SYSTEM SINGLE-STRAND-SPECIFIC DEOXYRIBONUCLEASE CAS10/CSM1 (SUBTYPE III-A)"/>
    <property type="match status" value="1"/>
</dbReference>
<dbReference type="AlphaFoldDB" id="A0A173XZ27"/>
<dbReference type="Pfam" id="PF22335">
    <property type="entry name" value="Cas10-Cmr2_palm2"/>
    <property type="match status" value="1"/>
</dbReference>
<dbReference type="InterPro" id="IPR043128">
    <property type="entry name" value="Rev_trsase/Diguanyl_cyclase"/>
</dbReference>
<dbReference type="Proteomes" id="UP000095706">
    <property type="component" value="Unassembled WGS sequence"/>
</dbReference>
<dbReference type="PANTHER" id="PTHR36528:SF1">
    <property type="entry name" value="CRISPR SYSTEM SINGLE-STRAND-SPECIFIC DEOXYRIBONUCLEASE CAS10_CSM1 (SUBTYPE III-A)"/>
    <property type="match status" value="1"/>
</dbReference>
<dbReference type="GO" id="GO:0051607">
    <property type="term" value="P:defense response to virus"/>
    <property type="evidence" value="ECO:0007669"/>
    <property type="project" value="UniProtKB-KW"/>
</dbReference>
<dbReference type="EMBL" id="CYYV01000002">
    <property type="protein sequence ID" value="CUN56097.1"/>
    <property type="molecule type" value="Genomic_DNA"/>
</dbReference>
<dbReference type="InterPro" id="IPR054767">
    <property type="entry name" value="Cas10-Cmr2_palm2"/>
</dbReference>
<protein>
    <submittedName>
        <fullName evidence="4">CRISPR-associated protein Cas10/Csm1, subtype III-A/MTUBE</fullName>
    </submittedName>
</protein>
<keyword evidence="1" id="KW-0547">Nucleotide-binding</keyword>
<dbReference type="Gene3D" id="3.30.70.270">
    <property type="match status" value="1"/>
</dbReference>
<evidence type="ECO:0000313" key="4">
    <source>
        <dbReference type="EMBL" id="CUN56097.1"/>
    </source>
</evidence>
<dbReference type="InterPro" id="IPR052117">
    <property type="entry name" value="Cas10/Csm1_subtype-III-A"/>
</dbReference>
<organism evidence="4 5">
    <name type="scientific">Fusicatenibacter saccharivorans</name>
    <dbReference type="NCBI Taxonomy" id="1150298"/>
    <lineage>
        <taxon>Bacteria</taxon>
        <taxon>Bacillati</taxon>
        <taxon>Bacillota</taxon>
        <taxon>Clostridia</taxon>
        <taxon>Lachnospirales</taxon>
        <taxon>Lachnospiraceae</taxon>
        <taxon>Fusicatenibacter</taxon>
    </lineage>
</organism>
<accession>A0A173XZ27</accession>
<evidence type="ECO:0000259" key="3">
    <source>
        <dbReference type="Pfam" id="PF22335"/>
    </source>
</evidence>
<gene>
    <name evidence="4" type="ORF">ERS852406_00364</name>
</gene>
<dbReference type="GO" id="GO:0000166">
    <property type="term" value="F:nucleotide binding"/>
    <property type="evidence" value="ECO:0007669"/>
    <property type="project" value="UniProtKB-KW"/>
</dbReference>
<evidence type="ECO:0000256" key="1">
    <source>
        <dbReference type="ARBA" id="ARBA00022741"/>
    </source>
</evidence>
<dbReference type="RefSeq" id="WP_055226063.1">
    <property type="nucleotide sequence ID" value="NZ_CYYV01000002.1"/>
</dbReference>
<reference evidence="4 5" key="1">
    <citation type="submission" date="2015-09" db="EMBL/GenBank/DDBJ databases">
        <authorList>
            <consortium name="Pathogen Informatics"/>
        </authorList>
    </citation>
    <scope>NUCLEOTIDE SEQUENCE [LARGE SCALE GENOMIC DNA]</scope>
    <source>
        <strain evidence="4 5">2789STDY5608849</strain>
    </source>
</reference>
<name>A0A173XZ27_9FIRM</name>
<evidence type="ECO:0000256" key="2">
    <source>
        <dbReference type="ARBA" id="ARBA00023118"/>
    </source>
</evidence>
<keyword evidence="2" id="KW-0051">Antiviral defense</keyword>